<evidence type="ECO:0000313" key="3">
    <source>
        <dbReference type="Proteomes" id="UP001596060"/>
    </source>
</evidence>
<proteinExistence type="predicted"/>
<reference evidence="3" key="1">
    <citation type="journal article" date="2019" name="Int. J. Syst. Evol. Microbiol.">
        <title>The Global Catalogue of Microorganisms (GCM) 10K type strain sequencing project: providing services to taxonomists for standard genome sequencing and annotation.</title>
        <authorList>
            <consortium name="The Broad Institute Genomics Platform"/>
            <consortium name="The Broad Institute Genome Sequencing Center for Infectious Disease"/>
            <person name="Wu L."/>
            <person name="Ma J."/>
        </authorList>
    </citation>
    <scope>NUCLEOTIDE SEQUENCE [LARGE SCALE GENOMIC DNA]</scope>
    <source>
        <strain evidence="3">CCUG 43117</strain>
    </source>
</reference>
<keyword evidence="3" id="KW-1185">Reference proteome</keyword>
<dbReference type="PANTHER" id="PTHR42850:SF4">
    <property type="entry name" value="ZINC-DEPENDENT ENDOPOLYPHOSPHATASE"/>
    <property type="match status" value="1"/>
</dbReference>
<name>A0ABW0P8J3_9HYPH</name>
<accession>A0ABW0P8J3</accession>
<sequence>MHVTEQTFEIGFACDPGDELLSIGDIHGYADLLDALLDRAEAIPRVPGLDRKIILTGDLIDRGSQSLRCLDLAIAAAERLESEVIGLLGNHEQFLRIALEEIDEISDLAAGNWIRNGGGAVIEELLAIYPGKGLDVPAALGPARLAWLKSLRSHFRSGQVIAVHAGLNPSIPLAEFLAQPWLVNFRGFRESAHWAWVRDPFLDHVPKNGEGHHGLFVVHGHTVPNDDTVPIADQIRRARVNLDAGSYKTGRARMVRIVGNQATLFEAVA</sequence>
<dbReference type="RefSeq" id="WP_068078912.1">
    <property type="nucleotide sequence ID" value="NZ_JBHSLU010000069.1"/>
</dbReference>
<dbReference type="InterPro" id="IPR029052">
    <property type="entry name" value="Metallo-depent_PP-like"/>
</dbReference>
<dbReference type="Gene3D" id="3.60.21.10">
    <property type="match status" value="1"/>
</dbReference>
<dbReference type="InterPro" id="IPR050126">
    <property type="entry name" value="Ap4A_hydrolase"/>
</dbReference>
<dbReference type="PANTHER" id="PTHR42850">
    <property type="entry name" value="METALLOPHOSPHOESTERASE"/>
    <property type="match status" value="1"/>
</dbReference>
<dbReference type="Proteomes" id="UP001596060">
    <property type="component" value="Unassembled WGS sequence"/>
</dbReference>
<feature type="domain" description="Calcineurin-like phosphoesterase" evidence="1">
    <location>
        <begin position="23"/>
        <end position="212"/>
    </location>
</feature>
<evidence type="ECO:0000259" key="1">
    <source>
        <dbReference type="Pfam" id="PF00149"/>
    </source>
</evidence>
<dbReference type="SUPFAM" id="SSF56300">
    <property type="entry name" value="Metallo-dependent phosphatases"/>
    <property type="match status" value="1"/>
</dbReference>
<organism evidence="2 3">
    <name type="scientific">Bosea massiliensis</name>
    <dbReference type="NCBI Taxonomy" id="151419"/>
    <lineage>
        <taxon>Bacteria</taxon>
        <taxon>Pseudomonadati</taxon>
        <taxon>Pseudomonadota</taxon>
        <taxon>Alphaproteobacteria</taxon>
        <taxon>Hyphomicrobiales</taxon>
        <taxon>Boseaceae</taxon>
        <taxon>Bosea</taxon>
    </lineage>
</organism>
<dbReference type="EMBL" id="JBHSLU010000069">
    <property type="protein sequence ID" value="MFC5507772.1"/>
    <property type="molecule type" value="Genomic_DNA"/>
</dbReference>
<evidence type="ECO:0000313" key="2">
    <source>
        <dbReference type="EMBL" id="MFC5507772.1"/>
    </source>
</evidence>
<dbReference type="InterPro" id="IPR004843">
    <property type="entry name" value="Calcineurin-like_PHP"/>
</dbReference>
<dbReference type="Pfam" id="PF00149">
    <property type="entry name" value="Metallophos"/>
    <property type="match status" value="1"/>
</dbReference>
<gene>
    <name evidence="2" type="ORF">ACFPN9_21225</name>
</gene>
<protein>
    <submittedName>
        <fullName evidence="2">Metallophosphoesterase</fullName>
    </submittedName>
</protein>
<comment type="caution">
    <text evidence="2">The sequence shown here is derived from an EMBL/GenBank/DDBJ whole genome shotgun (WGS) entry which is preliminary data.</text>
</comment>